<dbReference type="PANTHER" id="PTHR40446:SF2">
    <property type="entry name" value="N-ACETYLGLUCOSAMINE-1-PHOSPHODIESTER ALPHA-N-ACETYLGLUCOSAMINIDASE"/>
    <property type="match status" value="1"/>
</dbReference>
<proteinExistence type="predicted"/>
<dbReference type="AlphaFoldDB" id="A0A329MWB8"/>
<keyword evidence="4" id="KW-0378">Hydrolase</keyword>
<dbReference type="PANTHER" id="PTHR40446">
    <property type="entry name" value="N-ACETYLGLUCOSAMINE-1-PHOSPHODIESTER ALPHA-N-ACETYLGLUCOSAMINIDASE"/>
    <property type="match status" value="1"/>
</dbReference>
<keyword evidence="2" id="KW-1133">Transmembrane helix</keyword>
<comment type="caution">
    <text evidence="4">The sequence shown here is derived from an EMBL/GenBank/DDBJ whole genome shotgun (WGS) entry which is preliminary data.</text>
</comment>
<dbReference type="GO" id="GO:0016798">
    <property type="term" value="F:hydrolase activity, acting on glycosyl bonds"/>
    <property type="evidence" value="ECO:0007669"/>
    <property type="project" value="UniProtKB-KW"/>
</dbReference>
<dbReference type="Proteomes" id="UP000250369">
    <property type="component" value="Unassembled WGS sequence"/>
</dbReference>
<reference evidence="4 5" key="1">
    <citation type="journal article" date="2009" name="Int. J. Syst. Evol. Microbiol.">
        <title>Paenibacillus contaminans sp. nov., isolated from a contaminated laboratory plate.</title>
        <authorList>
            <person name="Chou J.H."/>
            <person name="Lee J.H."/>
            <person name="Lin M.C."/>
            <person name="Chang P.S."/>
            <person name="Arun A.B."/>
            <person name="Young C.C."/>
            <person name="Chen W.M."/>
        </authorList>
    </citation>
    <scope>NUCLEOTIDE SEQUENCE [LARGE SCALE GENOMIC DNA]</scope>
    <source>
        <strain evidence="4 5">CKOBP-6</strain>
    </source>
</reference>
<evidence type="ECO:0000256" key="1">
    <source>
        <dbReference type="SAM" id="MobiDB-lite"/>
    </source>
</evidence>
<evidence type="ECO:0000256" key="2">
    <source>
        <dbReference type="SAM" id="Phobius"/>
    </source>
</evidence>
<dbReference type="InterPro" id="IPR018711">
    <property type="entry name" value="NAGPA"/>
</dbReference>
<gene>
    <name evidence="4" type="ORF">DQG23_02725</name>
</gene>
<dbReference type="OrthoDB" id="9809781at2"/>
<dbReference type="RefSeq" id="WP_113029236.1">
    <property type="nucleotide sequence ID" value="NZ_QMFB01000001.1"/>
</dbReference>
<feature type="region of interest" description="Disordered" evidence="1">
    <location>
        <begin position="48"/>
        <end position="69"/>
    </location>
</feature>
<feature type="transmembrane region" description="Helical" evidence="2">
    <location>
        <begin position="12"/>
        <end position="31"/>
    </location>
</feature>
<evidence type="ECO:0000313" key="5">
    <source>
        <dbReference type="Proteomes" id="UP000250369"/>
    </source>
</evidence>
<dbReference type="EMBL" id="QMFB01000001">
    <property type="protein sequence ID" value="RAV23126.1"/>
    <property type="molecule type" value="Genomic_DNA"/>
</dbReference>
<evidence type="ECO:0000313" key="4">
    <source>
        <dbReference type="EMBL" id="RAV23126.1"/>
    </source>
</evidence>
<keyword evidence="4" id="KW-0326">Glycosidase</keyword>
<dbReference type="Pfam" id="PF09992">
    <property type="entry name" value="NAGPA"/>
    <property type="match status" value="1"/>
</dbReference>
<evidence type="ECO:0000259" key="3">
    <source>
        <dbReference type="Pfam" id="PF09992"/>
    </source>
</evidence>
<protein>
    <submittedName>
        <fullName evidence="4">Phosphodiester glycosidase family protein</fullName>
    </submittedName>
</protein>
<organism evidence="4 5">
    <name type="scientific">Paenibacillus contaminans</name>
    <dbReference type="NCBI Taxonomy" id="450362"/>
    <lineage>
        <taxon>Bacteria</taxon>
        <taxon>Bacillati</taxon>
        <taxon>Bacillota</taxon>
        <taxon>Bacilli</taxon>
        <taxon>Bacillales</taxon>
        <taxon>Paenibacillaceae</taxon>
        <taxon>Paenibacillus</taxon>
    </lineage>
</organism>
<name>A0A329MWB8_9BACL</name>
<keyword evidence="2" id="KW-0812">Transmembrane</keyword>
<keyword evidence="5" id="KW-1185">Reference proteome</keyword>
<sequence>MFFNQRPRLRKRLFIAAVCIAVAGGILFKLADRYLIEHVETIVAAPAPSAEPDSNLAADQESNVESEVKSDDWSYSSDDLSISIEQVATGEGGDRITYYVADVITSDASVLQSAFAKNKFGRNIIENTSDIASAHQAVFAINGDYYGFRSDGVIIRNGTLYRDEPAREAVALYKDGTMASYDEQKVSAQTLLDSGVLHTLSFGPVLIENGQLLQNFDKVKIDTNFGNRSISNANPRTGMGMIAPNHYVFVVVDGRQSDSRGMTLDEFAQLFADLGAKEAYNLDGGGSSTMYFMGRVVNNPQGKQAERGVSDILYLGEE</sequence>
<keyword evidence="2" id="KW-0472">Membrane</keyword>
<feature type="domain" description="Phosphodiester glycosidase" evidence="3">
    <location>
        <begin position="136"/>
        <end position="314"/>
    </location>
</feature>
<accession>A0A329MWB8</accession>